<gene>
    <name evidence="2" type="primary">gb11873</name>
    <name evidence="2" type="ORF">PR202_gb11873</name>
</gene>
<evidence type="ECO:0008006" key="4">
    <source>
        <dbReference type="Google" id="ProtNLM"/>
    </source>
</evidence>
<reference evidence="2" key="1">
    <citation type="journal article" date="2018" name="DNA Res.">
        <title>Multiple hybrid de novo genome assembly of finger millet, an orphan allotetraploid crop.</title>
        <authorList>
            <person name="Hatakeyama M."/>
            <person name="Aluri S."/>
            <person name="Balachadran M.T."/>
            <person name="Sivarajan S.R."/>
            <person name="Patrignani A."/>
            <person name="Gruter S."/>
            <person name="Poveda L."/>
            <person name="Shimizu-Inatsugi R."/>
            <person name="Baeten J."/>
            <person name="Francoijs K.J."/>
            <person name="Nataraja K.N."/>
            <person name="Reddy Y.A.N."/>
            <person name="Phadnis S."/>
            <person name="Ravikumar R.L."/>
            <person name="Schlapbach R."/>
            <person name="Sreeman S.M."/>
            <person name="Shimizu K.K."/>
        </authorList>
    </citation>
    <scope>NUCLEOTIDE SEQUENCE</scope>
</reference>
<comment type="caution">
    <text evidence="2">The sequence shown here is derived from an EMBL/GenBank/DDBJ whole genome shotgun (WGS) entry which is preliminary data.</text>
</comment>
<evidence type="ECO:0000256" key="1">
    <source>
        <dbReference type="SAM" id="MobiDB-lite"/>
    </source>
</evidence>
<dbReference type="EMBL" id="BQKI01000076">
    <property type="protein sequence ID" value="GJN24151.1"/>
    <property type="molecule type" value="Genomic_DNA"/>
</dbReference>
<accession>A0AAV5EPZ1</accession>
<feature type="compositionally biased region" description="Basic and acidic residues" evidence="1">
    <location>
        <begin position="19"/>
        <end position="31"/>
    </location>
</feature>
<evidence type="ECO:0000313" key="2">
    <source>
        <dbReference type="EMBL" id="GJN24151.1"/>
    </source>
</evidence>
<organism evidence="2 3">
    <name type="scientific">Eleusine coracana subsp. coracana</name>
    <dbReference type="NCBI Taxonomy" id="191504"/>
    <lineage>
        <taxon>Eukaryota</taxon>
        <taxon>Viridiplantae</taxon>
        <taxon>Streptophyta</taxon>
        <taxon>Embryophyta</taxon>
        <taxon>Tracheophyta</taxon>
        <taxon>Spermatophyta</taxon>
        <taxon>Magnoliopsida</taxon>
        <taxon>Liliopsida</taxon>
        <taxon>Poales</taxon>
        <taxon>Poaceae</taxon>
        <taxon>PACMAD clade</taxon>
        <taxon>Chloridoideae</taxon>
        <taxon>Cynodonteae</taxon>
        <taxon>Eleusininae</taxon>
        <taxon>Eleusine</taxon>
    </lineage>
</organism>
<keyword evidence="3" id="KW-1185">Reference proteome</keyword>
<dbReference type="AlphaFoldDB" id="A0AAV5EPZ1"/>
<evidence type="ECO:0000313" key="3">
    <source>
        <dbReference type="Proteomes" id="UP001054889"/>
    </source>
</evidence>
<proteinExistence type="predicted"/>
<name>A0AAV5EPZ1_ELECO</name>
<reference evidence="2" key="2">
    <citation type="submission" date="2021-12" db="EMBL/GenBank/DDBJ databases">
        <title>Resequencing data analysis of finger millet.</title>
        <authorList>
            <person name="Hatakeyama M."/>
            <person name="Aluri S."/>
            <person name="Balachadran M.T."/>
            <person name="Sivarajan S.R."/>
            <person name="Poveda L."/>
            <person name="Shimizu-Inatsugi R."/>
            <person name="Schlapbach R."/>
            <person name="Sreeman S.M."/>
            <person name="Shimizu K.K."/>
        </authorList>
    </citation>
    <scope>NUCLEOTIDE SEQUENCE</scope>
</reference>
<feature type="region of interest" description="Disordered" evidence="1">
    <location>
        <begin position="19"/>
        <end position="53"/>
    </location>
</feature>
<dbReference type="Proteomes" id="UP001054889">
    <property type="component" value="Unassembled WGS sequence"/>
</dbReference>
<sequence>MLWSLLRFAAALPLRWEKSPHRTSMGKREGEATAAAPALLTKEKSRQAIESGSTRRRRIVSRWITLVGSDGSWATAGSDCQPPDWQGS</sequence>
<protein>
    <recommendedName>
        <fullName evidence="4">Secreted protein</fullName>
    </recommendedName>
</protein>